<comment type="subcellular location">
    <subcellularLocation>
        <location evidence="1">Cell outer membrane</location>
    </subcellularLocation>
</comment>
<dbReference type="CDD" id="cd08977">
    <property type="entry name" value="SusD"/>
    <property type="match status" value="1"/>
</dbReference>
<keyword evidence="4" id="KW-0472">Membrane</keyword>
<comment type="caution">
    <text evidence="9">The sequence shown here is derived from an EMBL/GenBank/DDBJ whole genome shotgun (WGS) entry which is preliminary data.</text>
</comment>
<dbReference type="GO" id="GO:0009279">
    <property type="term" value="C:cell outer membrane"/>
    <property type="evidence" value="ECO:0007669"/>
    <property type="project" value="UniProtKB-SubCell"/>
</dbReference>
<evidence type="ECO:0000256" key="1">
    <source>
        <dbReference type="ARBA" id="ARBA00004442"/>
    </source>
</evidence>
<evidence type="ECO:0000259" key="7">
    <source>
        <dbReference type="Pfam" id="PF07980"/>
    </source>
</evidence>
<dbReference type="AlphaFoldDB" id="A0A2S5A5X1"/>
<protein>
    <submittedName>
        <fullName evidence="9">RagB/SusD family nutrient uptake outer membrane protein</fullName>
    </submittedName>
</protein>
<gene>
    <name evidence="9" type="ORF">C3K47_05145</name>
</gene>
<evidence type="ECO:0000256" key="5">
    <source>
        <dbReference type="ARBA" id="ARBA00023237"/>
    </source>
</evidence>
<evidence type="ECO:0000256" key="2">
    <source>
        <dbReference type="ARBA" id="ARBA00006275"/>
    </source>
</evidence>
<feature type="signal peptide" evidence="6">
    <location>
        <begin position="1"/>
        <end position="25"/>
    </location>
</feature>
<evidence type="ECO:0000259" key="8">
    <source>
        <dbReference type="Pfam" id="PF14322"/>
    </source>
</evidence>
<comment type="similarity">
    <text evidence="2">Belongs to the SusD family.</text>
</comment>
<keyword evidence="5" id="KW-0998">Cell outer membrane</keyword>
<dbReference type="EMBL" id="PQVF01000003">
    <property type="protein sequence ID" value="POY37914.1"/>
    <property type="molecule type" value="Genomic_DNA"/>
</dbReference>
<dbReference type="RefSeq" id="WP_103788045.1">
    <property type="nucleotide sequence ID" value="NZ_PQVF01000003.1"/>
</dbReference>
<feature type="domain" description="SusD-like N-terminal" evidence="8">
    <location>
        <begin position="108"/>
        <end position="238"/>
    </location>
</feature>
<evidence type="ECO:0000256" key="3">
    <source>
        <dbReference type="ARBA" id="ARBA00022729"/>
    </source>
</evidence>
<keyword evidence="10" id="KW-1185">Reference proteome</keyword>
<proteinExistence type="inferred from homology"/>
<dbReference type="InterPro" id="IPR011990">
    <property type="entry name" value="TPR-like_helical_dom_sf"/>
</dbReference>
<dbReference type="Gene3D" id="1.25.40.390">
    <property type="match status" value="1"/>
</dbReference>
<dbReference type="OrthoDB" id="621570at2"/>
<dbReference type="Pfam" id="PF07980">
    <property type="entry name" value="SusD_RagB"/>
    <property type="match status" value="1"/>
</dbReference>
<dbReference type="Pfam" id="PF14322">
    <property type="entry name" value="SusD-like_3"/>
    <property type="match status" value="1"/>
</dbReference>
<accession>A0A2S5A5X1</accession>
<organism evidence="9 10">
    <name type="scientific">Solitalea longa</name>
    <dbReference type="NCBI Taxonomy" id="2079460"/>
    <lineage>
        <taxon>Bacteria</taxon>
        <taxon>Pseudomonadati</taxon>
        <taxon>Bacteroidota</taxon>
        <taxon>Sphingobacteriia</taxon>
        <taxon>Sphingobacteriales</taxon>
        <taxon>Sphingobacteriaceae</taxon>
        <taxon>Solitalea</taxon>
    </lineage>
</organism>
<evidence type="ECO:0000256" key="4">
    <source>
        <dbReference type="ARBA" id="ARBA00023136"/>
    </source>
</evidence>
<name>A0A2S5A5X1_9SPHI</name>
<evidence type="ECO:0000256" key="6">
    <source>
        <dbReference type="SAM" id="SignalP"/>
    </source>
</evidence>
<feature type="chain" id="PRO_5015728836" evidence="6">
    <location>
        <begin position="26"/>
        <end position="479"/>
    </location>
</feature>
<evidence type="ECO:0000313" key="10">
    <source>
        <dbReference type="Proteomes" id="UP000236893"/>
    </source>
</evidence>
<dbReference type="Proteomes" id="UP000236893">
    <property type="component" value="Unassembled WGS sequence"/>
</dbReference>
<sequence length="479" mass="52998">MKQYINSRKTILLALTVLTSTVQMSCENLIEVDTPYTNSTSTIVYSSNNTATAVLTGILAKMSTLNSTDYSMPNIGTTSVFVGLSADELALFNPGDLTLGAYWQNALNNERGEFWNSIYPLVYNCNSAIEGLNNSTMLNPEVKTQLLGEAKFMRAFLYFHLVNLYGDVPLILTSDYITNAQLPRTAKDDVMAQIVTDLKEAQSLLKSDYVGANVLNATDERVRPNKWAATALLARAYLYQEDYANAVAQSSLVIANTAQYGIEPLNNVFVKNNKESIWQIQATGSFFSANTGEGMIFKLPATGPDFSHIVYMSNGLANSFEAGDQRKENWVGSAVVGATTYYYPNKYKIGSEFVPTSEYSTVLRLAEQYLIRAEAYAKLNKLTEAKNDLLVVRNRAGLLTTTAATKDELLSAILQERKVELFTEWGHRWFDLKRTGKIDAVMTAAALLKGSTWATTKALYPIPLFDLQANNKLVPNPGY</sequence>
<dbReference type="InterPro" id="IPR012944">
    <property type="entry name" value="SusD_RagB_dom"/>
</dbReference>
<dbReference type="InterPro" id="IPR033985">
    <property type="entry name" value="SusD-like_N"/>
</dbReference>
<feature type="domain" description="RagB/SusD" evidence="7">
    <location>
        <begin position="338"/>
        <end position="479"/>
    </location>
</feature>
<keyword evidence="3 6" id="KW-0732">Signal</keyword>
<evidence type="ECO:0000313" key="9">
    <source>
        <dbReference type="EMBL" id="POY37914.1"/>
    </source>
</evidence>
<dbReference type="SUPFAM" id="SSF48452">
    <property type="entry name" value="TPR-like"/>
    <property type="match status" value="1"/>
</dbReference>
<reference evidence="9 10" key="1">
    <citation type="submission" date="2018-01" db="EMBL/GenBank/DDBJ databases">
        <authorList>
            <person name="Gaut B.S."/>
            <person name="Morton B.R."/>
            <person name="Clegg M.T."/>
            <person name="Duvall M.R."/>
        </authorList>
    </citation>
    <scope>NUCLEOTIDE SEQUENCE [LARGE SCALE GENOMIC DNA]</scope>
    <source>
        <strain evidence="9 10">HR-AV</strain>
    </source>
</reference>